<reference evidence="2" key="1">
    <citation type="journal article" date="2008" name="Nat. Genet.">
        <title>The Pristionchus pacificus genome provides a unique perspective on nematode lifestyle and parasitism.</title>
        <authorList>
            <person name="Dieterich C."/>
            <person name="Clifton S.W."/>
            <person name="Schuster L.N."/>
            <person name="Chinwalla A."/>
            <person name="Delehaunty K."/>
            <person name="Dinkelacker I."/>
            <person name="Fulton L."/>
            <person name="Fulton R."/>
            <person name="Godfrey J."/>
            <person name="Minx P."/>
            <person name="Mitreva M."/>
            <person name="Roeseler W."/>
            <person name="Tian H."/>
            <person name="Witte H."/>
            <person name="Yang S.P."/>
            <person name="Wilson R.K."/>
            <person name="Sommer R.J."/>
        </authorList>
    </citation>
    <scope>NUCLEOTIDE SEQUENCE [LARGE SCALE GENOMIC DNA]</scope>
    <source>
        <strain evidence="2">PS312</strain>
    </source>
</reference>
<dbReference type="AlphaFoldDB" id="A0A2A6BIQ2"/>
<evidence type="ECO:0000313" key="2">
    <source>
        <dbReference type="Proteomes" id="UP000005239"/>
    </source>
</evidence>
<accession>A0A2A6BIQ2</accession>
<protein>
    <submittedName>
        <fullName evidence="1">Uncharacterized protein</fullName>
    </submittedName>
</protein>
<evidence type="ECO:0000313" key="1">
    <source>
        <dbReference type="EnsemblMetazoa" id="PPA39864.1"/>
    </source>
</evidence>
<dbReference type="Proteomes" id="UP000005239">
    <property type="component" value="Unassembled WGS sequence"/>
</dbReference>
<dbReference type="EnsemblMetazoa" id="PPA39864.1">
    <property type="protein sequence ID" value="PPA39864.1"/>
    <property type="gene ID" value="WBGene00278233"/>
</dbReference>
<organism evidence="1 2">
    <name type="scientific">Pristionchus pacificus</name>
    <name type="common">Parasitic nematode worm</name>
    <dbReference type="NCBI Taxonomy" id="54126"/>
    <lineage>
        <taxon>Eukaryota</taxon>
        <taxon>Metazoa</taxon>
        <taxon>Ecdysozoa</taxon>
        <taxon>Nematoda</taxon>
        <taxon>Chromadorea</taxon>
        <taxon>Rhabditida</taxon>
        <taxon>Rhabditina</taxon>
        <taxon>Diplogasteromorpha</taxon>
        <taxon>Diplogasteroidea</taxon>
        <taxon>Neodiplogasteridae</taxon>
        <taxon>Pristionchus</taxon>
    </lineage>
</organism>
<reference evidence="1" key="2">
    <citation type="submission" date="2022-06" db="UniProtKB">
        <authorList>
            <consortium name="EnsemblMetazoa"/>
        </authorList>
    </citation>
    <scope>IDENTIFICATION</scope>
    <source>
        <strain evidence="1">PS312</strain>
    </source>
</reference>
<name>A0A2A6BIQ2_PRIPA</name>
<proteinExistence type="predicted"/>
<sequence length="82" mass="9649">MDYGMEIRLIISRASVRTMSRDVRLKNPSLTFTHSLATLRRILHSDRPRYYVWNTEWNEEGMKGEEKRALSVQAHGGKQSRE</sequence>
<keyword evidence="2" id="KW-1185">Reference proteome</keyword>
<gene>
    <name evidence="1" type="primary">WBGene00278233</name>
</gene>
<accession>A0A8R1Z3A2</accession>